<evidence type="ECO:0000256" key="1">
    <source>
        <dbReference type="ARBA" id="ARBA00004196"/>
    </source>
</evidence>
<keyword evidence="8" id="KW-1185">Reference proteome</keyword>
<evidence type="ECO:0000256" key="3">
    <source>
        <dbReference type="ARBA" id="ARBA00022748"/>
    </source>
</evidence>
<evidence type="ECO:0000259" key="6">
    <source>
        <dbReference type="PROSITE" id="PS51352"/>
    </source>
</evidence>
<evidence type="ECO:0000256" key="2">
    <source>
        <dbReference type="ARBA" id="ARBA00007758"/>
    </source>
</evidence>
<dbReference type="RefSeq" id="WP_114645180.1">
    <property type="nucleotide sequence ID" value="NZ_QQNH01000005.1"/>
</dbReference>
<evidence type="ECO:0000256" key="5">
    <source>
        <dbReference type="ARBA" id="ARBA00023284"/>
    </source>
</evidence>
<dbReference type="PANTHER" id="PTHR42852:SF6">
    <property type="entry name" value="THIOL:DISULFIDE INTERCHANGE PROTEIN DSBE"/>
    <property type="match status" value="1"/>
</dbReference>
<dbReference type="PROSITE" id="PS00194">
    <property type="entry name" value="THIOREDOXIN_1"/>
    <property type="match status" value="1"/>
</dbReference>
<evidence type="ECO:0000313" key="8">
    <source>
        <dbReference type="Proteomes" id="UP000253759"/>
    </source>
</evidence>
<dbReference type="AlphaFoldDB" id="A0A369W4L0"/>
<dbReference type="GO" id="GO:0017004">
    <property type="term" value="P:cytochrome complex assembly"/>
    <property type="evidence" value="ECO:0007669"/>
    <property type="project" value="UniProtKB-KW"/>
</dbReference>
<evidence type="ECO:0000256" key="4">
    <source>
        <dbReference type="ARBA" id="ARBA00023157"/>
    </source>
</evidence>
<dbReference type="NCBIfam" id="TIGR00385">
    <property type="entry name" value="dsbE"/>
    <property type="match status" value="1"/>
</dbReference>
<dbReference type="EMBL" id="QQNH01000005">
    <property type="protein sequence ID" value="RDE09634.1"/>
    <property type="molecule type" value="Genomic_DNA"/>
</dbReference>
<evidence type="ECO:0000313" key="7">
    <source>
        <dbReference type="EMBL" id="RDE09634.1"/>
    </source>
</evidence>
<gene>
    <name evidence="7" type="ORF">DVH29_05610</name>
</gene>
<dbReference type="Gene3D" id="3.40.30.10">
    <property type="entry name" value="Glutaredoxin"/>
    <property type="match status" value="1"/>
</dbReference>
<dbReference type="InterPro" id="IPR050553">
    <property type="entry name" value="Thioredoxin_ResA/DsbE_sf"/>
</dbReference>
<accession>A0A369W4L0</accession>
<dbReference type="OrthoDB" id="9799347at2"/>
<dbReference type="InterPro" id="IPR004799">
    <property type="entry name" value="Periplasmic_diS_OxRdtase_DsbE"/>
</dbReference>
<name>A0A369W4L0_9HYPH</name>
<keyword evidence="3" id="KW-0201">Cytochrome c-type biogenesis</keyword>
<dbReference type="InterPro" id="IPR013766">
    <property type="entry name" value="Thioredoxin_domain"/>
</dbReference>
<dbReference type="InterPro" id="IPR013740">
    <property type="entry name" value="Redoxin"/>
</dbReference>
<dbReference type="InterPro" id="IPR036249">
    <property type="entry name" value="Thioredoxin-like_sf"/>
</dbReference>
<reference evidence="8" key="1">
    <citation type="submission" date="2018-07" db="EMBL/GenBank/DDBJ databases">
        <authorList>
            <person name="Liu B.-T."/>
            <person name="Du Z."/>
        </authorList>
    </citation>
    <scope>NUCLEOTIDE SEQUENCE [LARGE SCALE GENOMIC DNA]</scope>
    <source>
        <strain evidence="8">XYN52</strain>
    </source>
</reference>
<dbReference type="InterPro" id="IPR017937">
    <property type="entry name" value="Thioredoxin_CS"/>
</dbReference>
<protein>
    <submittedName>
        <fullName evidence="7">DsbE family thiol:disulfide interchange protein</fullName>
    </submittedName>
</protein>
<dbReference type="SUPFAM" id="SSF52833">
    <property type="entry name" value="Thioredoxin-like"/>
    <property type="match status" value="1"/>
</dbReference>
<organism evidence="7 8">
    <name type="scientific">Pelagibacterium lacus</name>
    <dbReference type="NCBI Taxonomy" id="2282655"/>
    <lineage>
        <taxon>Bacteria</taxon>
        <taxon>Pseudomonadati</taxon>
        <taxon>Pseudomonadota</taxon>
        <taxon>Alphaproteobacteria</taxon>
        <taxon>Hyphomicrobiales</taxon>
        <taxon>Devosiaceae</taxon>
        <taxon>Pelagibacterium</taxon>
    </lineage>
</organism>
<dbReference type="Proteomes" id="UP000253759">
    <property type="component" value="Unassembled WGS sequence"/>
</dbReference>
<dbReference type="GO" id="GO:0015036">
    <property type="term" value="F:disulfide oxidoreductase activity"/>
    <property type="evidence" value="ECO:0007669"/>
    <property type="project" value="InterPro"/>
</dbReference>
<comment type="subcellular location">
    <subcellularLocation>
        <location evidence="1">Cell envelope</location>
    </subcellularLocation>
</comment>
<dbReference type="PANTHER" id="PTHR42852">
    <property type="entry name" value="THIOL:DISULFIDE INTERCHANGE PROTEIN DSBE"/>
    <property type="match status" value="1"/>
</dbReference>
<dbReference type="Pfam" id="PF08534">
    <property type="entry name" value="Redoxin"/>
    <property type="match status" value="1"/>
</dbReference>
<proteinExistence type="inferred from homology"/>
<comment type="caution">
    <text evidence="7">The sequence shown here is derived from an EMBL/GenBank/DDBJ whole genome shotgun (WGS) entry which is preliminary data.</text>
</comment>
<keyword evidence="5" id="KW-0676">Redox-active center</keyword>
<dbReference type="PROSITE" id="PS51352">
    <property type="entry name" value="THIOREDOXIN_2"/>
    <property type="match status" value="1"/>
</dbReference>
<feature type="domain" description="Thioredoxin" evidence="6">
    <location>
        <begin position="38"/>
        <end position="181"/>
    </location>
</feature>
<dbReference type="GO" id="GO:0030288">
    <property type="term" value="C:outer membrane-bounded periplasmic space"/>
    <property type="evidence" value="ECO:0007669"/>
    <property type="project" value="InterPro"/>
</dbReference>
<sequence length="183" mass="19824">MSRPLRIALAVLPLVVLVGLLATFATQMGRSTSFVPSALIDKPVPQFALNAVEGHDQPGFATADLAGNGVVVVNVFASWCVPCRDEHPMLLDLADHDVLLYGINYDDPADNARAFLAELGNPYDRIGADRDRRAGIEWGVYGVPETFVVDNDGVIRFKHVGPLDARSYETVLLPAIETARTPI</sequence>
<comment type="similarity">
    <text evidence="2">Belongs to the thioredoxin family. DsbE subfamily.</text>
</comment>
<keyword evidence="4" id="KW-1015">Disulfide bond</keyword>